<dbReference type="InterPro" id="IPR003004">
    <property type="entry name" value="GspF/PilC"/>
</dbReference>
<evidence type="ECO:0000256" key="8">
    <source>
        <dbReference type="SAM" id="Phobius"/>
    </source>
</evidence>
<dbReference type="InterPro" id="IPR018076">
    <property type="entry name" value="T2SS_GspF_dom"/>
</dbReference>
<dbReference type="EMBL" id="AP026866">
    <property type="protein sequence ID" value="BDS08628.1"/>
    <property type="molecule type" value="Genomic_DNA"/>
</dbReference>
<comment type="similarity">
    <text evidence="2">Belongs to the GSP F family.</text>
</comment>
<proteinExistence type="inferred from homology"/>
<name>A0AAT9FRL6_9BACT</name>
<feature type="domain" description="Type II secretion system protein GspF" evidence="9">
    <location>
        <begin position="305"/>
        <end position="426"/>
    </location>
</feature>
<accession>A0AAT9FRL6</accession>
<evidence type="ECO:0000256" key="2">
    <source>
        <dbReference type="ARBA" id="ARBA00005745"/>
    </source>
</evidence>
<feature type="transmembrane region" description="Helical" evidence="8">
    <location>
        <begin position="255"/>
        <end position="273"/>
    </location>
</feature>
<evidence type="ECO:0000256" key="5">
    <source>
        <dbReference type="ARBA" id="ARBA00022989"/>
    </source>
</evidence>
<dbReference type="Pfam" id="PF00482">
    <property type="entry name" value="T2SSF"/>
    <property type="match status" value="2"/>
</dbReference>
<evidence type="ECO:0000256" key="1">
    <source>
        <dbReference type="ARBA" id="ARBA00004651"/>
    </source>
</evidence>
<feature type="compositionally biased region" description="Basic and acidic residues" evidence="7">
    <location>
        <begin position="55"/>
        <end position="65"/>
    </location>
</feature>
<dbReference type="PANTHER" id="PTHR30012">
    <property type="entry name" value="GENERAL SECRETION PATHWAY PROTEIN"/>
    <property type="match status" value="1"/>
</dbReference>
<dbReference type="PRINTS" id="PR00812">
    <property type="entry name" value="BCTERIALGSPF"/>
</dbReference>
<feature type="transmembrane region" description="Helical" evidence="8">
    <location>
        <begin position="197"/>
        <end position="219"/>
    </location>
</feature>
<keyword evidence="3" id="KW-1003">Cell membrane</keyword>
<evidence type="ECO:0000256" key="6">
    <source>
        <dbReference type="ARBA" id="ARBA00023136"/>
    </source>
</evidence>
<comment type="subcellular location">
    <subcellularLocation>
        <location evidence="1">Cell membrane</location>
        <topology evidence="1">Multi-pass membrane protein</topology>
    </subcellularLocation>
</comment>
<evidence type="ECO:0000256" key="3">
    <source>
        <dbReference type="ARBA" id="ARBA00022475"/>
    </source>
</evidence>
<organism evidence="10">
    <name type="scientific">Oceaniferula spumae</name>
    <dbReference type="NCBI Taxonomy" id="2979115"/>
    <lineage>
        <taxon>Bacteria</taxon>
        <taxon>Pseudomonadati</taxon>
        <taxon>Verrucomicrobiota</taxon>
        <taxon>Verrucomicrobiia</taxon>
        <taxon>Verrucomicrobiales</taxon>
        <taxon>Verrucomicrobiaceae</taxon>
        <taxon>Oceaniferula</taxon>
    </lineage>
</organism>
<evidence type="ECO:0000256" key="4">
    <source>
        <dbReference type="ARBA" id="ARBA00022692"/>
    </source>
</evidence>
<keyword evidence="6 8" id="KW-0472">Membrane</keyword>
<protein>
    <submittedName>
        <fullName evidence="10">Secretion system protein</fullName>
    </submittedName>
</protein>
<dbReference type="InterPro" id="IPR042094">
    <property type="entry name" value="T2SS_GspF_sf"/>
</dbReference>
<dbReference type="KEGG" id="osu:NT6N_36680"/>
<keyword evidence="5 8" id="KW-1133">Transmembrane helix</keyword>
<evidence type="ECO:0000259" key="9">
    <source>
        <dbReference type="Pfam" id="PF00482"/>
    </source>
</evidence>
<dbReference type="PANTHER" id="PTHR30012:SF0">
    <property type="entry name" value="TYPE II SECRETION SYSTEM PROTEIN F-RELATED"/>
    <property type="match status" value="1"/>
</dbReference>
<gene>
    <name evidence="10" type="ORF">NT6N_36680</name>
</gene>
<dbReference type="Gene3D" id="1.20.81.30">
    <property type="entry name" value="Type II secretion system (T2SS), domain F"/>
    <property type="match status" value="2"/>
</dbReference>
<feature type="transmembrane region" description="Helical" evidence="8">
    <location>
        <begin position="404"/>
        <end position="429"/>
    </location>
</feature>
<reference evidence="10" key="1">
    <citation type="submission" date="2024-07" db="EMBL/GenBank/DDBJ databases">
        <title>Complete genome sequence of Verrucomicrobiaceae bacterium NT6N.</title>
        <authorList>
            <person name="Huang C."/>
            <person name="Takami H."/>
            <person name="Hamasaki K."/>
        </authorList>
    </citation>
    <scope>NUCLEOTIDE SEQUENCE</scope>
    <source>
        <strain evidence="10">NT6N</strain>
    </source>
</reference>
<dbReference type="GO" id="GO:0005886">
    <property type="term" value="C:plasma membrane"/>
    <property type="evidence" value="ECO:0007669"/>
    <property type="project" value="UniProtKB-SubCell"/>
</dbReference>
<feature type="domain" description="Type II secretion system protein GspF" evidence="9">
    <location>
        <begin position="101"/>
        <end position="224"/>
    </location>
</feature>
<dbReference type="AlphaFoldDB" id="A0AAT9FRL6"/>
<evidence type="ECO:0000313" key="10">
    <source>
        <dbReference type="EMBL" id="BDS08628.1"/>
    </source>
</evidence>
<keyword evidence="4 8" id="KW-0812">Transmembrane</keyword>
<dbReference type="GO" id="GO:0015628">
    <property type="term" value="P:protein secretion by the type II secretion system"/>
    <property type="evidence" value="ECO:0007669"/>
    <property type="project" value="TreeGrafter"/>
</dbReference>
<feature type="region of interest" description="Disordered" evidence="7">
    <location>
        <begin position="43"/>
        <end position="84"/>
    </location>
</feature>
<evidence type="ECO:0000256" key="7">
    <source>
        <dbReference type="SAM" id="MobiDB-lite"/>
    </source>
</evidence>
<sequence>MAVFTYKALGKDGAVSNGEITASDRPEAIKVLSKRGLQPVNLTATSIVQPKPKAKKEEKHSKVAAEKTPVNGAKAEPKQGKAPARDANGLLKLKRAEVVMFTEELSEMLGAGLQLEPALKSMENREELGSLKDVSRDVRQLVRDGSSFSLALRKVSDSFGPLYCSLAAAGEASGALDTILKRQAHYLKTLQELQSKVTLALIYPAFLVLAGIGVGVIFVTKLIPQLTDLISSTPGGKIPLGAKILINTSEFFQQWWLVMLLTLVGAALVFKAWKDAESNRLTWDQTKLKLPLIGAVIESRFYVQFLETLANLVGNGLPLLRSLELSRDATQNLHIRGHMDRVIEMVGDGRSFSRSLISTGIFPPLLIDMVSVGEKTGKLDKSLRRAAERYDSELNKSLSRVMELIMPVVLVVMALLIGTMAYLMITAIFQTIDNLGGR</sequence>